<dbReference type="SMART" id="SM00181">
    <property type="entry name" value="EGF"/>
    <property type="match status" value="7"/>
</dbReference>
<evidence type="ECO:0000256" key="1">
    <source>
        <dbReference type="PROSITE-ProRule" id="PRU00076"/>
    </source>
</evidence>
<dbReference type="PANTHER" id="PTHR22963:SF38">
    <property type="entry name" value="LP13770P"/>
    <property type="match status" value="1"/>
</dbReference>
<evidence type="ECO:0000256" key="2">
    <source>
        <dbReference type="SAM" id="SignalP"/>
    </source>
</evidence>
<proteinExistence type="predicted"/>
<keyword evidence="1" id="KW-0245">EGF-like domain</keyword>
<feature type="disulfide bond" evidence="1">
    <location>
        <begin position="126"/>
        <end position="136"/>
    </location>
</feature>
<dbReference type="InterPro" id="IPR000742">
    <property type="entry name" value="EGF"/>
</dbReference>
<accession>A0A9N9TF64</accession>
<evidence type="ECO:0000259" key="3">
    <source>
        <dbReference type="PROSITE" id="PS50026"/>
    </source>
</evidence>
<reference evidence="4" key="1">
    <citation type="submission" date="2022-01" db="EMBL/GenBank/DDBJ databases">
        <authorList>
            <person name="King R."/>
        </authorList>
    </citation>
    <scope>NUCLEOTIDE SEQUENCE</scope>
</reference>
<evidence type="ECO:0000313" key="5">
    <source>
        <dbReference type="Proteomes" id="UP001153712"/>
    </source>
</evidence>
<comment type="caution">
    <text evidence="1">Lacks conserved residue(s) required for the propagation of feature annotation.</text>
</comment>
<dbReference type="PROSITE" id="PS50026">
    <property type="entry name" value="EGF_3"/>
    <property type="match status" value="2"/>
</dbReference>
<feature type="domain" description="EGF-like" evidence="3">
    <location>
        <begin position="123"/>
        <end position="160"/>
    </location>
</feature>
<dbReference type="EMBL" id="OU900094">
    <property type="protein sequence ID" value="CAG9854642.1"/>
    <property type="molecule type" value="Genomic_DNA"/>
</dbReference>
<organism evidence="4 5">
    <name type="scientific">Phyllotreta striolata</name>
    <name type="common">Striped flea beetle</name>
    <name type="synonym">Crioceris striolata</name>
    <dbReference type="NCBI Taxonomy" id="444603"/>
    <lineage>
        <taxon>Eukaryota</taxon>
        <taxon>Metazoa</taxon>
        <taxon>Ecdysozoa</taxon>
        <taxon>Arthropoda</taxon>
        <taxon>Hexapoda</taxon>
        <taxon>Insecta</taxon>
        <taxon>Pterygota</taxon>
        <taxon>Neoptera</taxon>
        <taxon>Endopterygota</taxon>
        <taxon>Coleoptera</taxon>
        <taxon>Polyphaga</taxon>
        <taxon>Cucujiformia</taxon>
        <taxon>Chrysomeloidea</taxon>
        <taxon>Chrysomelidae</taxon>
        <taxon>Galerucinae</taxon>
        <taxon>Alticini</taxon>
        <taxon>Phyllotreta</taxon>
    </lineage>
</organism>
<keyword evidence="5" id="KW-1185">Reference proteome</keyword>
<keyword evidence="2" id="KW-0732">Signal</keyword>
<protein>
    <recommendedName>
        <fullName evidence="3">EGF-like domain-containing protein</fullName>
    </recommendedName>
</protein>
<dbReference type="OrthoDB" id="4405280at2759"/>
<keyword evidence="1" id="KW-1015">Disulfide bond</keyword>
<gene>
    <name evidence="4" type="ORF">PHYEVI_LOCUS1103</name>
</gene>
<sequence>MGSLLYLCLLITIQYCALSLGEPSQYRLYRPYGNNQVVITDGFGRSFLQSSASYRAASTSQVSATCTSTTCGPNARCYVIGGRAVCSCFKGHTGDPLVQCKREECLYDSECRGQLACRNGKCIDPCAGTCGANAHCQARGSTPVCSCPAGYTGNAAISCRRFNPEELCHPSPCGPNTHCEVRNGVPSCSCLPGFHQTPSGAVVGGCRHECESDAECGPIQACVDFKCQNPCLSQCGENAECETIANHRAVCKCPPNYFGNPHVSCKPECYGDVDCPSSRPACIYGICKNPCEGECGEGANCELRGLTPVCSCPKDMTGHPFVRCRPFEPRDLCEPVNPCGTNAHCEPGFDRSGKERPVCTCPHGYTGDPLIACFKGECTEDSHCPDHQGCIDLKCQTPCINKCGVNANCDVRRHIAVCTCPAGYSGDAIIQCYPKTFTEVANYRLY</sequence>
<evidence type="ECO:0000313" key="4">
    <source>
        <dbReference type="EMBL" id="CAG9854642.1"/>
    </source>
</evidence>
<feature type="chain" id="PRO_5040268545" description="EGF-like domain-containing protein" evidence="2">
    <location>
        <begin position="22"/>
        <end position="446"/>
    </location>
</feature>
<dbReference type="Proteomes" id="UP001153712">
    <property type="component" value="Chromosome 1"/>
</dbReference>
<feature type="signal peptide" evidence="2">
    <location>
        <begin position="1"/>
        <end position="21"/>
    </location>
</feature>
<dbReference type="PANTHER" id="PTHR22963">
    <property type="entry name" value="ENDOGLIN-RELATED"/>
    <property type="match status" value="1"/>
</dbReference>
<dbReference type="PROSITE" id="PS01186">
    <property type="entry name" value="EGF_2"/>
    <property type="match status" value="2"/>
</dbReference>
<feature type="domain" description="EGF-like" evidence="3">
    <location>
        <begin position="329"/>
        <end position="368"/>
    </location>
</feature>
<name>A0A9N9TF64_PHYSR</name>
<dbReference type="AlphaFoldDB" id="A0A9N9TF64"/>